<dbReference type="SMART" id="SM00563">
    <property type="entry name" value="PlsC"/>
    <property type="match status" value="1"/>
</dbReference>
<dbReference type="RefSeq" id="WP_191070940.1">
    <property type="nucleotide sequence ID" value="NZ_CP060506.1"/>
</dbReference>
<comment type="caution">
    <text evidence="5">The sequence shown here is derived from an EMBL/GenBank/DDBJ whole genome shotgun (WGS) entry which is preliminary data.</text>
</comment>
<name>A0A8I0G6S3_9ACTO</name>
<accession>A0A8I0G6S3</accession>
<sequence>MLYRLLKGVAGPLLKLIYRPWIRGAENIPATGPAILASNHLAVIDSFFLPMLIDREVVFMGKADYFTGTGIKGRLVANFMRAVGTIPVDRSGGKKSLAALRTGLKRLDEGGLFGIYPEGTRSPDGKLYRGKTGVARLALESGAPVLPVAMIESNIAQPIGTRIPRLHRVGVIIGEPLDFSRYRGLENDRFVLRAITDEIMYNLMCLSGQEYADVYAADVKKQLAAEGKFAGPVPGGAPGGRQVPQRGDGDETAASPDSPEAE</sequence>
<evidence type="ECO:0000256" key="1">
    <source>
        <dbReference type="ARBA" id="ARBA00022679"/>
    </source>
</evidence>
<evidence type="ECO:0000313" key="5">
    <source>
        <dbReference type="EMBL" id="MBD3688845.1"/>
    </source>
</evidence>
<evidence type="ECO:0000313" key="6">
    <source>
        <dbReference type="Proteomes" id="UP000627538"/>
    </source>
</evidence>
<dbReference type="SUPFAM" id="SSF69593">
    <property type="entry name" value="Glycerol-3-phosphate (1)-acyltransferase"/>
    <property type="match status" value="1"/>
</dbReference>
<dbReference type="GO" id="GO:0006654">
    <property type="term" value="P:phosphatidic acid biosynthetic process"/>
    <property type="evidence" value="ECO:0007669"/>
    <property type="project" value="TreeGrafter"/>
</dbReference>
<dbReference type="PANTHER" id="PTHR10434:SF11">
    <property type="entry name" value="1-ACYL-SN-GLYCEROL-3-PHOSPHATE ACYLTRANSFERASE"/>
    <property type="match status" value="1"/>
</dbReference>
<dbReference type="InterPro" id="IPR002123">
    <property type="entry name" value="Plipid/glycerol_acylTrfase"/>
</dbReference>
<evidence type="ECO:0000256" key="3">
    <source>
        <dbReference type="SAM" id="MobiDB-lite"/>
    </source>
</evidence>
<evidence type="ECO:0000259" key="4">
    <source>
        <dbReference type="SMART" id="SM00563"/>
    </source>
</evidence>
<proteinExistence type="predicted"/>
<gene>
    <name evidence="5" type="ORF">H8R10_01125</name>
</gene>
<dbReference type="EMBL" id="JACRUO010000001">
    <property type="protein sequence ID" value="MBD3688845.1"/>
    <property type="molecule type" value="Genomic_DNA"/>
</dbReference>
<dbReference type="GO" id="GO:0005886">
    <property type="term" value="C:plasma membrane"/>
    <property type="evidence" value="ECO:0007669"/>
    <property type="project" value="TreeGrafter"/>
</dbReference>
<keyword evidence="1 5" id="KW-0808">Transferase</keyword>
<dbReference type="GO" id="GO:0003841">
    <property type="term" value="F:1-acylglycerol-3-phosphate O-acyltransferase activity"/>
    <property type="evidence" value="ECO:0007669"/>
    <property type="project" value="TreeGrafter"/>
</dbReference>
<dbReference type="AlphaFoldDB" id="A0A8I0G6S3"/>
<keyword evidence="2 5" id="KW-0012">Acyltransferase</keyword>
<reference evidence="5 6" key="1">
    <citation type="submission" date="2020-08" db="EMBL/GenBank/DDBJ databases">
        <title>Winkia gen. nov., sp. nov., isolated from faeces of the Anser albifrons in China.</title>
        <authorList>
            <person name="Liu Q."/>
        </authorList>
    </citation>
    <scope>NUCLEOTIDE SEQUENCE [LARGE SCALE GENOMIC DNA]</scope>
    <source>
        <strain evidence="5 6">C62</strain>
    </source>
</reference>
<keyword evidence="6" id="KW-1185">Reference proteome</keyword>
<dbReference type="Proteomes" id="UP000627538">
    <property type="component" value="Unassembled WGS sequence"/>
</dbReference>
<dbReference type="CDD" id="cd07989">
    <property type="entry name" value="LPLAT_AGPAT-like"/>
    <property type="match status" value="1"/>
</dbReference>
<dbReference type="Pfam" id="PF01553">
    <property type="entry name" value="Acyltransferase"/>
    <property type="match status" value="1"/>
</dbReference>
<evidence type="ECO:0000256" key="2">
    <source>
        <dbReference type="ARBA" id="ARBA00023315"/>
    </source>
</evidence>
<protein>
    <submittedName>
        <fullName evidence="5">1-acyl-sn-glycerol-3-phosphate acyltransferase</fullName>
    </submittedName>
</protein>
<feature type="region of interest" description="Disordered" evidence="3">
    <location>
        <begin position="228"/>
        <end position="262"/>
    </location>
</feature>
<dbReference type="PANTHER" id="PTHR10434">
    <property type="entry name" value="1-ACYL-SN-GLYCEROL-3-PHOSPHATE ACYLTRANSFERASE"/>
    <property type="match status" value="1"/>
</dbReference>
<organism evidence="5 6">
    <name type="scientific">Nanchangia anserum</name>
    <dbReference type="NCBI Taxonomy" id="2692125"/>
    <lineage>
        <taxon>Bacteria</taxon>
        <taxon>Bacillati</taxon>
        <taxon>Actinomycetota</taxon>
        <taxon>Actinomycetes</taxon>
        <taxon>Actinomycetales</taxon>
        <taxon>Actinomycetaceae</taxon>
        <taxon>Nanchangia</taxon>
    </lineage>
</organism>
<feature type="domain" description="Phospholipid/glycerol acyltransferase" evidence="4">
    <location>
        <begin position="34"/>
        <end position="153"/>
    </location>
</feature>